<keyword evidence="9 11" id="KW-0472">Membrane</keyword>
<evidence type="ECO:0000256" key="6">
    <source>
        <dbReference type="ARBA" id="ARBA00022781"/>
    </source>
</evidence>
<keyword evidence="8 11" id="KW-0406">Ion transport</keyword>
<dbReference type="InterPro" id="IPR000568">
    <property type="entry name" value="ATP_synth_F0_asu"/>
</dbReference>
<evidence type="ECO:0000256" key="7">
    <source>
        <dbReference type="ARBA" id="ARBA00022989"/>
    </source>
</evidence>
<dbReference type="InterPro" id="IPR023011">
    <property type="entry name" value="ATP_synth_F0_asu_AS"/>
</dbReference>
<dbReference type="HAMAP" id="MF_01393">
    <property type="entry name" value="ATP_synth_a_bact"/>
    <property type="match status" value="1"/>
</dbReference>
<feature type="transmembrane region" description="Helical" evidence="11">
    <location>
        <begin position="79"/>
        <end position="103"/>
    </location>
</feature>
<organism evidence="13 14">
    <name type="scientific">Candidatus Giovannonibacteria bacterium GW2011_GWF2_42_19</name>
    <dbReference type="NCBI Taxonomy" id="1618659"/>
    <lineage>
        <taxon>Bacteria</taxon>
        <taxon>Candidatus Giovannoniibacteriota</taxon>
    </lineage>
</organism>
<keyword evidence="11" id="KW-1003">Cell membrane</keyword>
<keyword evidence="4 11" id="KW-0138">CF(0)</keyword>
<dbReference type="PATRIC" id="fig|1618659.3.peg.49"/>
<dbReference type="GO" id="GO:0045259">
    <property type="term" value="C:proton-transporting ATP synthase complex"/>
    <property type="evidence" value="ECO:0007669"/>
    <property type="project" value="UniProtKB-KW"/>
</dbReference>
<dbReference type="InterPro" id="IPR045082">
    <property type="entry name" value="ATP_syn_F0_a_bact/chloroplast"/>
</dbReference>
<keyword evidence="5 11" id="KW-0812">Transmembrane</keyword>
<dbReference type="GO" id="GO:0046933">
    <property type="term" value="F:proton-transporting ATP synthase activity, rotational mechanism"/>
    <property type="evidence" value="ECO:0007669"/>
    <property type="project" value="UniProtKB-UniRule"/>
</dbReference>
<evidence type="ECO:0000256" key="12">
    <source>
        <dbReference type="RuleBase" id="RU000483"/>
    </source>
</evidence>
<dbReference type="Pfam" id="PF00119">
    <property type="entry name" value="ATP-synt_A"/>
    <property type="match status" value="1"/>
</dbReference>
<dbReference type="GO" id="GO:0005886">
    <property type="term" value="C:plasma membrane"/>
    <property type="evidence" value="ECO:0007669"/>
    <property type="project" value="UniProtKB-SubCell"/>
</dbReference>
<evidence type="ECO:0000256" key="2">
    <source>
        <dbReference type="ARBA" id="ARBA00006810"/>
    </source>
</evidence>
<evidence type="ECO:0000256" key="4">
    <source>
        <dbReference type="ARBA" id="ARBA00022547"/>
    </source>
</evidence>
<comment type="similarity">
    <text evidence="2 11 12">Belongs to the ATPase A chain family.</text>
</comment>
<evidence type="ECO:0000256" key="11">
    <source>
        <dbReference type="HAMAP-Rule" id="MF_01393"/>
    </source>
</evidence>
<proteinExistence type="inferred from homology"/>
<feature type="transmembrane region" description="Helical" evidence="11">
    <location>
        <begin position="12"/>
        <end position="40"/>
    </location>
</feature>
<accession>A0A0G0ZJH9</accession>
<evidence type="ECO:0000256" key="3">
    <source>
        <dbReference type="ARBA" id="ARBA00022448"/>
    </source>
</evidence>
<comment type="caution">
    <text evidence="13">The sequence shown here is derived from an EMBL/GenBank/DDBJ whole genome shotgun (WGS) entry which is preliminary data.</text>
</comment>
<name>A0A0G0ZJH9_9BACT</name>
<evidence type="ECO:0000256" key="8">
    <source>
        <dbReference type="ARBA" id="ARBA00023065"/>
    </source>
</evidence>
<dbReference type="PROSITE" id="PS00449">
    <property type="entry name" value="ATPASE_A"/>
    <property type="match status" value="1"/>
</dbReference>
<gene>
    <name evidence="11" type="primary">atpB</name>
    <name evidence="13" type="ORF">UV11_C0001G0042</name>
</gene>
<protein>
    <recommendedName>
        <fullName evidence="11 12">ATP synthase subunit a</fullName>
    </recommendedName>
    <alternativeName>
        <fullName evidence="11">ATP synthase F0 sector subunit a</fullName>
    </alternativeName>
    <alternativeName>
        <fullName evidence="11">F-ATPase subunit 6</fullName>
    </alternativeName>
</protein>
<dbReference type="PRINTS" id="PR00123">
    <property type="entry name" value="ATPASEA"/>
</dbReference>
<dbReference type="Gene3D" id="1.20.120.220">
    <property type="entry name" value="ATP synthase, F0 complex, subunit A"/>
    <property type="match status" value="1"/>
</dbReference>
<evidence type="ECO:0000256" key="5">
    <source>
        <dbReference type="ARBA" id="ARBA00022692"/>
    </source>
</evidence>
<dbReference type="PANTHER" id="PTHR42823:SF3">
    <property type="entry name" value="ATP SYNTHASE SUBUNIT A, CHLOROPLASTIC"/>
    <property type="match status" value="1"/>
</dbReference>
<dbReference type="InterPro" id="IPR035908">
    <property type="entry name" value="F0_ATP_A_sf"/>
</dbReference>
<dbReference type="SUPFAM" id="SSF81336">
    <property type="entry name" value="F1F0 ATP synthase subunit A"/>
    <property type="match status" value="1"/>
</dbReference>
<evidence type="ECO:0000313" key="13">
    <source>
        <dbReference type="EMBL" id="KKS48947.1"/>
    </source>
</evidence>
<comment type="subcellular location">
    <subcellularLocation>
        <location evidence="11 12">Cell membrane</location>
        <topology evidence="11 12">Multi-pass membrane protein</topology>
    </subcellularLocation>
    <subcellularLocation>
        <location evidence="1">Membrane</location>
        <topology evidence="1">Multi-pass membrane protein</topology>
    </subcellularLocation>
</comment>
<feature type="transmembrane region" description="Helical" evidence="11">
    <location>
        <begin position="184"/>
        <end position="206"/>
    </location>
</feature>
<evidence type="ECO:0000256" key="1">
    <source>
        <dbReference type="ARBA" id="ARBA00004141"/>
    </source>
</evidence>
<dbReference type="PANTHER" id="PTHR42823">
    <property type="entry name" value="ATP SYNTHASE SUBUNIT A, CHLOROPLASTIC"/>
    <property type="match status" value="1"/>
</dbReference>
<keyword evidence="6 11" id="KW-0375">Hydrogen ion transport</keyword>
<dbReference type="GO" id="GO:0042777">
    <property type="term" value="P:proton motive force-driven plasma membrane ATP synthesis"/>
    <property type="evidence" value="ECO:0007669"/>
    <property type="project" value="TreeGrafter"/>
</dbReference>
<evidence type="ECO:0000313" key="14">
    <source>
        <dbReference type="Proteomes" id="UP000034036"/>
    </source>
</evidence>
<dbReference type="EMBL" id="LCDF01000001">
    <property type="protein sequence ID" value="KKS48947.1"/>
    <property type="molecule type" value="Genomic_DNA"/>
</dbReference>
<dbReference type="AlphaFoldDB" id="A0A0G0ZJH9"/>
<keyword evidence="10 11" id="KW-0066">ATP synthesis</keyword>
<evidence type="ECO:0000256" key="9">
    <source>
        <dbReference type="ARBA" id="ARBA00023136"/>
    </source>
</evidence>
<comment type="function">
    <text evidence="11 12">Key component of the proton channel; it plays a direct role in the translocation of protons across the membrane.</text>
</comment>
<feature type="transmembrane region" description="Helical" evidence="11">
    <location>
        <begin position="212"/>
        <end position="236"/>
    </location>
</feature>
<dbReference type="Proteomes" id="UP000034036">
    <property type="component" value="Unassembled WGS sequence"/>
</dbReference>
<dbReference type="STRING" id="1618659.UV11_C0001G0042"/>
<dbReference type="CDD" id="cd00310">
    <property type="entry name" value="ATP-synt_Fo_a_6"/>
    <property type="match status" value="1"/>
</dbReference>
<dbReference type="NCBIfam" id="TIGR01131">
    <property type="entry name" value="ATP_synt_6_or_A"/>
    <property type="match status" value="1"/>
</dbReference>
<feature type="transmembrane region" description="Helical" evidence="11">
    <location>
        <begin position="123"/>
        <end position="147"/>
    </location>
</feature>
<keyword evidence="7 11" id="KW-1133">Transmembrane helix</keyword>
<keyword evidence="3 11" id="KW-0813">Transport</keyword>
<evidence type="ECO:0000256" key="10">
    <source>
        <dbReference type="ARBA" id="ARBA00023310"/>
    </source>
</evidence>
<reference evidence="13" key="1">
    <citation type="journal article" date="2015" name="Nature">
        <title>rRNA introns, odd ribosomes, and small enigmatic genomes across a large radiation of phyla.</title>
        <authorList>
            <person name="Brown C.T."/>
            <person name="Hug L.A."/>
            <person name="Thomas B.C."/>
            <person name="Sharon I."/>
            <person name="Castelle C.J."/>
            <person name="Singh A."/>
            <person name="Wilkins M.J."/>
            <person name="Williams K.H."/>
            <person name="Banfield J.F."/>
        </authorList>
    </citation>
    <scope>NUCLEOTIDE SEQUENCE [LARGE SCALE GENOMIC DNA]</scope>
</reference>
<sequence>MPEISIKAEEVFHVGSFFVTNSLLLAVLTLLILVIVAVVLRSRLSLIPGKLQNFCEIALEPLLNLMDSVLGSRHLSEKYLPLVGTIFLFVVISNWLGLFPLVGPIEIESKHVVPLFRAPASDLNFTIAIAIIAILGVHLAAILGLGFKRHFNKFFTLKNPIFSFVGILEFISEFIKIISFSFRLFGNVFAGEVLLLIVGFLAPYLIPLPFLFLEVFVGFIQAFIFSMLTLVFVAMATSKEEAH</sequence>